<keyword evidence="1" id="KW-0238">DNA-binding</keyword>
<feature type="domain" description="SpoVT-AbrB" evidence="2">
    <location>
        <begin position="1"/>
        <end position="45"/>
    </location>
</feature>
<name>A0A1I5DWU3_9ACTN</name>
<dbReference type="OrthoDB" id="33406at2"/>
<sequence>MRTTIDGAGRLVVPKALRDALGLRAGDEVSVQVRDGRLEIEPAPVAMRLEESGDAVRAVTDVDLPPLTAEQVREALERTRR</sequence>
<dbReference type="PROSITE" id="PS51740">
    <property type="entry name" value="SPOVT_ABRB"/>
    <property type="match status" value="1"/>
</dbReference>
<evidence type="ECO:0000259" key="2">
    <source>
        <dbReference type="PROSITE" id="PS51740"/>
    </source>
</evidence>
<dbReference type="Proteomes" id="UP000183642">
    <property type="component" value="Unassembled WGS sequence"/>
</dbReference>
<dbReference type="NCBIfam" id="TIGR01439">
    <property type="entry name" value="lp_hng_hel_AbrB"/>
    <property type="match status" value="1"/>
</dbReference>
<dbReference type="InterPro" id="IPR007159">
    <property type="entry name" value="SpoVT-AbrB_dom"/>
</dbReference>
<organism evidence="3 4">
    <name type="scientific">Geodermatophilus obscurus</name>
    <dbReference type="NCBI Taxonomy" id="1861"/>
    <lineage>
        <taxon>Bacteria</taxon>
        <taxon>Bacillati</taxon>
        <taxon>Actinomycetota</taxon>
        <taxon>Actinomycetes</taxon>
        <taxon>Geodermatophilales</taxon>
        <taxon>Geodermatophilaceae</taxon>
        <taxon>Geodermatophilus</taxon>
    </lineage>
</organism>
<reference evidence="4" key="1">
    <citation type="submission" date="2016-10" db="EMBL/GenBank/DDBJ databases">
        <authorList>
            <person name="Varghese N."/>
            <person name="Submissions S."/>
        </authorList>
    </citation>
    <scope>NUCLEOTIDE SEQUENCE [LARGE SCALE GENOMIC DNA]</scope>
    <source>
        <strain evidence="4">DSM 43161</strain>
    </source>
</reference>
<dbReference type="SMART" id="SM00966">
    <property type="entry name" value="SpoVT_AbrB"/>
    <property type="match status" value="1"/>
</dbReference>
<dbReference type="Pfam" id="PF04014">
    <property type="entry name" value="MazE_antitoxin"/>
    <property type="match status" value="1"/>
</dbReference>
<dbReference type="AlphaFoldDB" id="A0A1I5DWU3"/>
<accession>A0A1I5DWU3</accession>
<keyword evidence="4" id="KW-1185">Reference proteome</keyword>
<evidence type="ECO:0000256" key="1">
    <source>
        <dbReference type="PROSITE-ProRule" id="PRU01076"/>
    </source>
</evidence>
<dbReference type="EMBL" id="FOWE01000002">
    <property type="protein sequence ID" value="SFO03689.1"/>
    <property type="molecule type" value="Genomic_DNA"/>
</dbReference>
<evidence type="ECO:0000313" key="4">
    <source>
        <dbReference type="Proteomes" id="UP000183642"/>
    </source>
</evidence>
<gene>
    <name evidence="3" type="ORF">SAMN05660359_01110</name>
</gene>
<dbReference type="SUPFAM" id="SSF89447">
    <property type="entry name" value="AbrB/MazE/MraZ-like"/>
    <property type="match status" value="1"/>
</dbReference>
<dbReference type="GO" id="GO:0003677">
    <property type="term" value="F:DNA binding"/>
    <property type="evidence" value="ECO:0007669"/>
    <property type="project" value="UniProtKB-UniRule"/>
</dbReference>
<protein>
    <submittedName>
        <fullName evidence="3">Looped-hinge helix DNA binding domain-containing protein, AbrB family</fullName>
    </submittedName>
</protein>
<dbReference type="RefSeq" id="WP_075012471.1">
    <property type="nucleotide sequence ID" value="NZ_FOWE01000002.1"/>
</dbReference>
<dbReference type="Gene3D" id="2.10.260.10">
    <property type="match status" value="1"/>
</dbReference>
<dbReference type="InterPro" id="IPR037914">
    <property type="entry name" value="SpoVT-AbrB_sf"/>
</dbReference>
<evidence type="ECO:0000313" key="3">
    <source>
        <dbReference type="EMBL" id="SFO03689.1"/>
    </source>
</evidence>
<proteinExistence type="predicted"/>